<gene>
    <name evidence="2" type="ORF">GGQ59_001493</name>
</gene>
<dbReference type="RefSeq" id="WP_221400925.1">
    <property type="nucleotide sequence ID" value="NZ_JACHOB010000002.1"/>
</dbReference>
<keyword evidence="3" id="KW-1185">Reference proteome</keyword>
<dbReference type="Proteomes" id="UP000563524">
    <property type="component" value="Unassembled WGS sequence"/>
</dbReference>
<sequence>MTRSPAEAAPPHIAPTHAPAPRRAPDELAAHLPEGKTRLWRPKRIVIAKAAAGTAVAAQAARVGAELGAEVVHLSGNTVRGLKGESEAETYRRAKSTLAIVQAPPSALKLQPIPPSADFRLDLAVGCPAHCQYCYLAGSLSGPPVTRAYANLGEIFAVLPDYLGQGRITSGTQARGHEGTTFEASCYTDPLGIEHLTGSLSAAIEHVAGMHQEGAEIGLRFTTKYDAVAPLLTLQHGGRTRARFSVNAEIVTRLFEGGTAPLGARLAAMGRMAAAGYPVGLTVAPIMPVEGWQDAYDALLSRTAAVLPEGADLTVELITHRFTPGSREVLMGWYPATKLEMDPGVRAQKRNKFGGVKYVYPKALMDEMKGWFGEAVRARLPRASVLYWT</sequence>
<evidence type="ECO:0000313" key="3">
    <source>
        <dbReference type="Proteomes" id="UP000563524"/>
    </source>
</evidence>
<dbReference type="PANTHER" id="PTHR37822">
    <property type="entry name" value="SPORE PHOTOPRODUCT LYASE-RELATED"/>
    <property type="match status" value="1"/>
</dbReference>
<dbReference type="InterPro" id="IPR049539">
    <property type="entry name" value="SPL"/>
</dbReference>
<dbReference type="EC" id="4.1.99.14" evidence="2"/>
<dbReference type="GO" id="GO:0003913">
    <property type="term" value="F:DNA photolyase activity"/>
    <property type="evidence" value="ECO:0007669"/>
    <property type="project" value="TreeGrafter"/>
</dbReference>
<evidence type="ECO:0000313" key="2">
    <source>
        <dbReference type="EMBL" id="MBB4658979.1"/>
    </source>
</evidence>
<comment type="caution">
    <text evidence="2">The sequence shown here is derived from an EMBL/GenBank/DDBJ whole genome shotgun (WGS) entry which is preliminary data.</text>
</comment>
<dbReference type="EMBL" id="JACHOB010000002">
    <property type="protein sequence ID" value="MBB4658979.1"/>
    <property type="molecule type" value="Genomic_DNA"/>
</dbReference>
<feature type="region of interest" description="Disordered" evidence="1">
    <location>
        <begin position="1"/>
        <end position="23"/>
    </location>
</feature>
<organism evidence="2 3">
    <name type="scientific">Parvularcula dongshanensis</name>
    <dbReference type="NCBI Taxonomy" id="1173995"/>
    <lineage>
        <taxon>Bacteria</taxon>
        <taxon>Pseudomonadati</taxon>
        <taxon>Pseudomonadota</taxon>
        <taxon>Alphaproteobacteria</taxon>
        <taxon>Parvularculales</taxon>
        <taxon>Parvularculaceae</taxon>
        <taxon>Parvularcula</taxon>
    </lineage>
</organism>
<dbReference type="AlphaFoldDB" id="A0A840I2C7"/>
<accession>A0A840I2C7</accession>
<dbReference type="GO" id="GO:0051539">
    <property type="term" value="F:4 iron, 4 sulfur cluster binding"/>
    <property type="evidence" value="ECO:0007669"/>
    <property type="project" value="TreeGrafter"/>
</dbReference>
<dbReference type="GO" id="GO:0042601">
    <property type="term" value="C:endospore-forming forespore"/>
    <property type="evidence" value="ECO:0007669"/>
    <property type="project" value="TreeGrafter"/>
</dbReference>
<evidence type="ECO:0000256" key="1">
    <source>
        <dbReference type="SAM" id="MobiDB-lite"/>
    </source>
</evidence>
<proteinExistence type="predicted"/>
<protein>
    <submittedName>
        <fullName evidence="2">Spore photoproduct lyase</fullName>
        <ecNumber evidence="2">4.1.99.14</ecNumber>
    </submittedName>
</protein>
<feature type="compositionally biased region" description="Low complexity" evidence="1">
    <location>
        <begin position="1"/>
        <end position="21"/>
    </location>
</feature>
<name>A0A840I2C7_9PROT</name>
<dbReference type="Gene3D" id="3.40.50.12110">
    <property type="match status" value="1"/>
</dbReference>
<dbReference type="GO" id="GO:1904047">
    <property type="term" value="F:S-adenosyl-L-methionine binding"/>
    <property type="evidence" value="ECO:0007669"/>
    <property type="project" value="TreeGrafter"/>
</dbReference>
<reference evidence="2 3" key="1">
    <citation type="submission" date="2020-08" db="EMBL/GenBank/DDBJ databases">
        <title>Genomic Encyclopedia of Type Strains, Phase IV (KMG-IV): sequencing the most valuable type-strain genomes for metagenomic binning, comparative biology and taxonomic classification.</title>
        <authorList>
            <person name="Goeker M."/>
        </authorList>
    </citation>
    <scope>NUCLEOTIDE SEQUENCE [LARGE SCALE GENOMIC DNA]</scope>
    <source>
        <strain evidence="2 3">DSM 102850</strain>
    </source>
</reference>
<dbReference type="Pfam" id="PF20903">
    <property type="entry name" value="SPL"/>
    <property type="match status" value="1"/>
</dbReference>
<dbReference type="PANTHER" id="PTHR37822:SF2">
    <property type="entry name" value="SPORE PHOTOPRODUCT LYASE"/>
    <property type="match status" value="1"/>
</dbReference>
<dbReference type="Gene3D" id="3.80.30.30">
    <property type="match status" value="1"/>
</dbReference>
<keyword evidence="2" id="KW-0456">Lyase</keyword>